<gene>
    <name evidence="1" type="ORF">C7456_106114</name>
</gene>
<accession>A0A316I573</accession>
<keyword evidence="2" id="KW-1185">Reference proteome</keyword>
<sequence length="483" mass="54117">MSIRLAHQTLLAIAFFGLACCLPAKEQSRSDLFQGVMEHSDDEMSRYRYLLTTLPQLSREDKAVALQFLAATENELGLYSEAVRDFPLRSQPMQRVDVPRASDWEAVDAVDAIVKLAGERRIVMVNEAHHDAHTRILTLALLPKLRAAGFNYFAAEALDGQDTDLSSRGFPVARSGSEYLHEPIYGDILREAIRLGFKIVPYETVGHAGQQREDGQAKNLYERVFAKDPEARLFVHAGYAHIDKARGRLGPVTPMAERLQQLTGIPPLSIDQTDIREDEPVSELDAATRAESEYITSNSLLSARATTRQLLGTPSQKTYQHPNLDIYEQILSHFHLDKPFVLRNRSSGAIWSARPKAYDVSVILPIGNNRMSSYAQGPVNLRLGDRRFAIMPPASAGERPKWLTLDGTRKPVPVSTQPCRSSIPCLVEAHYADEPDNAIAADRYVFVQDRQQNVLYLRPGRFRIRYVDADGHMLGELQTEVSD</sequence>
<evidence type="ECO:0000313" key="2">
    <source>
        <dbReference type="Proteomes" id="UP000245812"/>
    </source>
</evidence>
<comment type="caution">
    <text evidence="1">The sequence shown here is derived from an EMBL/GenBank/DDBJ whole genome shotgun (WGS) entry which is preliminary data.</text>
</comment>
<dbReference type="OrthoDB" id="277629at2"/>
<protein>
    <submittedName>
        <fullName evidence="1">Uncharacterized protein</fullName>
    </submittedName>
</protein>
<organism evidence="1 2">
    <name type="scientific">Fulvimonas soli</name>
    <dbReference type="NCBI Taxonomy" id="155197"/>
    <lineage>
        <taxon>Bacteria</taxon>
        <taxon>Pseudomonadati</taxon>
        <taxon>Pseudomonadota</taxon>
        <taxon>Gammaproteobacteria</taxon>
        <taxon>Lysobacterales</taxon>
        <taxon>Rhodanobacteraceae</taxon>
        <taxon>Fulvimonas</taxon>
    </lineage>
</organism>
<evidence type="ECO:0000313" key="1">
    <source>
        <dbReference type="EMBL" id="PWK87621.1"/>
    </source>
</evidence>
<dbReference type="AlphaFoldDB" id="A0A316I573"/>
<proteinExistence type="predicted"/>
<dbReference type="EMBL" id="QGHC01000006">
    <property type="protein sequence ID" value="PWK87621.1"/>
    <property type="molecule type" value="Genomic_DNA"/>
</dbReference>
<dbReference type="RefSeq" id="WP_109723439.1">
    <property type="nucleotide sequence ID" value="NZ_MSZV01000083.1"/>
</dbReference>
<dbReference type="PROSITE" id="PS51257">
    <property type="entry name" value="PROKAR_LIPOPROTEIN"/>
    <property type="match status" value="1"/>
</dbReference>
<reference evidence="1 2" key="1">
    <citation type="submission" date="2018-05" db="EMBL/GenBank/DDBJ databases">
        <title>Genomic Encyclopedia of Type Strains, Phase IV (KMG-IV): sequencing the most valuable type-strain genomes for metagenomic binning, comparative biology and taxonomic classification.</title>
        <authorList>
            <person name="Goeker M."/>
        </authorList>
    </citation>
    <scope>NUCLEOTIDE SEQUENCE [LARGE SCALE GENOMIC DNA]</scope>
    <source>
        <strain evidence="1 2">DSM 14263</strain>
    </source>
</reference>
<name>A0A316I573_9GAMM</name>
<dbReference type="Proteomes" id="UP000245812">
    <property type="component" value="Unassembled WGS sequence"/>
</dbReference>